<sequence>MNNKGVVLIIGLVIGISVFLFFKITQKHPKTDDTLALPTLMNVIEVNAVDFVFKAEGFGISRPVQTWNAITNVSGHIVKVHPNLKSGVIFRKGTELMAIDPSRYQLAIEEAKSDLASVIAELAQLTIDRESLEASLSLSTERLNLMEKELSRVNLLARNKSISASKRDEQLLNTITARQEVQSLKDQLLSIPTRYDILQAKKQQVQVKLKQARNDLEDTLFIAPYDLRITEANVDLHQFVNSGSVVFSADNIDKAEVEANIPFNLFRYFMQSQFKSNDEESHLINRLQFLKFDDINAEVRLAQSPNIIWAAKVQRVANGLDIATRSARVVVVVSDPYHLGNNSTRPALQSNMYVRVLMSVPSHHPLIVIPTSAIHQGEVYVVDESDRLKRQKVEVSFEQRGLSVISTGLVPGDIIVTDDLSMALTGMPVKKNHNIELEKYIREAASGVKL</sequence>
<dbReference type="PANTHER" id="PTHR30469">
    <property type="entry name" value="MULTIDRUG RESISTANCE PROTEIN MDTA"/>
    <property type="match status" value="1"/>
</dbReference>
<keyword evidence="2" id="KW-0472">Membrane</keyword>
<dbReference type="Gene3D" id="2.40.420.20">
    <property type="match status" value="1"/>
</dbReference>
<feature type="coiled-coil region" evidence="1">
    <location>
        <begin position="108"/>
        <end position="149"/>
    </location>
</feature>
<name>A0A151KS75_9VIBR</name>
<gene>
    <name evidence="3" type="ORF">ATY37_08220</name>
</gene>
<accession>A0A151KS75</accession>
<dbReference type="PANTHER" id="PTHR30469:SF33">
    <property type="entry name" value="SLR1207 PROTEIN"/>
    <property type="match status" value="1"/>
</dbReference>
<dbReference type="Gene3D" id="2.40.50.100">
    <property type="match status" value="1"/>
</dbReference>
<keyword evidence="2" id="KW-0812">Transmembrane</keyword>
<evidence type="ECO:0008006" key="5">
    <source>
        <dbReference type="Google" id="ProtNLM"/>
    </source>
</evidence>
<comment type="caution">
    <text evidence="3">The sequence shown here is derived from an EMBL/GenBank/DDBJ whole genome shotgun (WGS) entry which is preliminary data.</text>
</comment>
<protein>
    <recommendedName>
        <fullName evidence="5">MFP transporter</fullName>
    </recommendedName>
</protein>
<reference evidence="4" key="1">
    <citation type="submission" date="2015-12" db="EMBL/GenBank/DDBJ databases">
        <authorList>
            <person name="Shamseldin A."/>
            <person name="Moawad H."/>
            <person name="Abd El-Rahim W.M."/>
            <person name="Sadowsky M.J."/>
        </authorList>
    </citation>
    <scope>NUCLEOTIDE SEQUENCE [LARGE SCALE GENOMIC DNA]</scope>
    <source>
        <strain evidence="4">2538-88</strain>
    </source>
</reference>
<organism evidence="3 4">
    <name type="scientific">Vibrio cidicii</name>
    <dbReference type="NCBI Taxonomy" id="1763883"/>
    <lineage>
        <taxon>Bacteria</taxon>
        <taxon>Pseudomonadati</taxon>
        <taxon>Pseudomonadota</taxon>
        <taxon>Gammaproteobacteria</taxon>
        <taxon>Vibrionales</taxon>
        <taxon>Vibrionaceae</taxon>
        <taxon>Vibrio</taxon>
    </lineage>
</organism>
<dbReference type="AlphaFoldDB" id="A0A151KS75"/>
<evidence type="ECO:0000256" key="2">
    <source>
        <dbReference type="SAM" id="Phobius"/>
    </source>
</evidence>
<evidence type="ECO:0000313" key="3">
    <source>
        <dbReference type="EMBL" id="KYN80430.1"/>
    </source>
</evidence>
<dbReference type="Gene3D" id="2.40.30.170">
    <property type="match status" value="1"/>
</dbReference>
<feature type="transmembrane region" description="Helical" evidence="2">
    <location>
        <begin position="6"/>
        <end position="22"/>
    </location>
</feature>
<keyword evidence="1" id="KW-0175">Coiled coil</keyword>
<dbReference type="SUPFAM" id="SSF111369">
    <property type="entry name" value="HlyD-like secretion proteins"/>
    <property type="match status" value="1"/>
</dbReference>
<evidence type="ECO:0000313" key="4">
    <source>
        <dbReference type="Proteomes" id="UP000075346"/>
    </source>
</evidence>
<dbReference type="GO" id="GO:0015562">
    <property type="term" value="F:efflux transmembrane transporter activity"/>
    <property type="evidence" value="ECO:0007669"/>
    <property type="project" value="TreeGrafter"/>
</dbReference>
<dbReference type="GO" id="GO:1990281">
    <property type="term" value="C:efflux pump complex"/>
    <property type="evidence" value="ECO:0007669"/>
    <property type="project" value="TreeGrafter"/>
</dbReference>
<evidence type="ECO:0000256" key="1">
    <source>
        <dbReference type="SAM" id="Coils"/>
    </source>
</evidence>
<dbReference type="Gene3D" id="1.10.287.470">
    <property type="entry name" value="Helix hairpin bin"/>
    <property type="match status" value="1"/>
</dbReference>
<proteinExistence type="predicted"/>
<dbReference type="Proteomes" id="UP000075346">
    <property type="component" value="Unassembled WGS sequence"/>
</dbReference>
<dbReference type="EMBL" id="LOBR01000125">
    <property type="protein sequence ID" value="KYN80430.1"/>
    <property type="molecule type" value="Genomic_DNA"/>
</dbReference>
<keyword evidence="2" id="KW-1133">Transmembrane helix</keyword>